<gene>
    <name evidence="1" type="ORF">PUN28_008484</name>
</gene>
<proteinExistence type="predicted"/>
<dbReference type="AlphaFoldDB" id="A0AAW2G116"/>
<evidence type="ECO:0000313" key="2">
    <source>
        <dbReference type="Proteomes" id="UP001430953"/>
    </source>
</evidence>
<name>A0AAW2G116_9HYME</name>
<dbReference type="Proteomes" id="UP001430953">
    <property type="component" value="Unassembled WGS sequence"/>
</dbReference>
<protein>
    <submittedName>
        <fullName evidence="1">Uncharacterized protein</fullName>
    </submittedName>
</protein>
<dbReference type="EMBL" id="JADYXP020000007">
    <property type="protein sequence ID" value="KAL0120836.1"/>
    <property type="molecule type" value="Genomic_DNA"/>
</dbReference>
<keyword evidence="2" id="KW-1185">Reference proteome</keyword>
<comment type="caution">
    <text evidence="1">The sequence shown here is derived from an EMBL/GenBank/DDBJ whole genome shotgun (WGS) entry which is preliminary data.</text>
</comment>
<evidence type="ECO:0000313" key="1">
    <source>
        <dbReference type="EMBL" id="KAL0120836.1"/>
    </source>
</evidence>
<accession>A0AAW2G116</accession>
<reference evidence="1 2" key="1">
    <citation type="submission" date="2023-03" db="EMBL/GenBank/DDBJ databases">
        <title>High recombination rates correlate with genetic variation in Cardiocondyla obscurior ants.</title>
        <authorList>
            <person name="Errbii M."/>
        </authorList>
    </citation>
    <scope>NUCLEOTIDE SEQUENCE [LARGE SCALE GENOMIC DNA]</scope>
    <source>
        <strain evidence="1">Alpha-2009</strain>
        <tissue evidence="1">Whole body</tissue>
    </source>
</reference>
<sequence>MFRSKFGTCACHRAKIKDHKSCMTLLVLSIIQREDRHPFWTLYVPCVKERERKREKENGVATKCFHSGFV</sequence>
<organism evidence="1 2">
    <name type="scientific">Cardiocondyla obscurior</name>
    <dbReference type="NCBI Taxonomy" id="286306"/>
    <lineage>
        <taxon>Eukaryota</taxon>
        <taxon>Metazoa</taxon>
        <taxon>Ecdysozoa</taxon>
        <taxon>Arthropoda</taxon>
        <taxon>Hexapoda</taxon>
        <taxon>Insecta</taxon>
        <taxon>Pterygota</taxon>
        <taxon>Neoptera</taxon>
        <taxon>Endopterygota</taxon>
        <taxon>Hymenoptera</taxon>
        <taxon>Apocrita</taxon>
        <taxon>Aculeata</taxon>
        <taxon>Formicoidea</taxon>
        <taxon>Formicidae</taxon>
        <taxon>Myrmicinae</taxon>
        <taxon>Cardiocondyla</taxon>
    </lineage>
</organism>